<evidence type="ECO:0000256" key="4">
    <source>
        <dbReference type="ARBA" id="ARBA00008663"/>
    </source>
</evidence>
<evidence type="ECO:0000256" key="3">
    <source>
        <dbReference type="ARBA" id="ARBA00004997"/>
    </source>
</evidence>
<evidence type="ECO:0000256" key="10">
    <source>
        <dbReference type="ARBA" id="ARBA00022840"/>
    </source>
</evidence>
<dbReference type="Gene3D" id="3.20.20.60">
    <property type="entry name" value="Phosphoenolpyruvate-binding domains"/>
    <property type="match status" value="1"/>
</dbReference>
<dbReference type="UniPathway" id="UPA00109">
    <property type="reaction ID" value="UER00188"/>
</dbReference>
<dbReference type="NCBIfam" id="NF004491">
    <property type="entry name" value="PRK05826.1"/>
    <property type="match status" value="1"/>
</dbReference>
<evidence type="ECO:0000256" key="15">
    <source>
        <dbReference type="RuleBase" id="RU000504"/>
    </source>
</evidence>
<dbReference type="Pfam" id="PF02887">
    <property type="entry name" value="PK_C"/>
    <property type="match status" value="1"/>
</dbReference>
<dbReference type="FunFam" id="3.20.20.60:FF:000001">
    <property type="entry name" value="Pyruvate kinase"/>
    <property type="match status" value="1"/>
</dbReference>
<evidence type="ECO:0000256" key="2">
    <source>
        <dbReference type="ARBA" id="ARBA00001958"/>
    </source>
</evidence>
<evidence type="ECO:0000256" key="13">
    <source>
        <dbReference type="ARBA" id="ARBA00023317"/>
    </source>
</evidence>
<dbReference type="InterPro" id="IPR036918">
    <property type="entry name" value="Pyrv_Knase_C_sf"/>
</dbReference>
<evidence type="ECO:0000256" key="9">
    <source>
        <dbReference type="ARBA" id="ARBA00022777"/>
    </source>
</evidence>
<keyword evidence="7" id="KW-0479">Metal-binding</keyword>
<evidence type="ECO:0000259" key="17">
    <source>
        <dbReference type="Pfam" id="PF02887"/>
    </source>
</evidence>
<keyword evidence="13 18" id="KW-0670">Pyruvate</keyword>
<comment type="cofactor">
    <cofactor evidence="2">
        <name>K(+)</name>
        <dbReference type="ChEBI" id="CHEBI:29103"/>
    </cofactor>
</comment>
<comment type="cofactor">
    <cofactor evidence="1">
        <name>Mg(2+)</name>
        <dbReference type="ChEBI" id="CHEBI:18420"/>
    </cofactor>
</comment>
<feature type="domain" description="Pyruvate kinase barrel" evidence="16">
    <location>
        <begin position="26"/>
        <end position="349"/>
    </location>
</feature>
<dbReference type="GO" id="GO:0030955">
    <property type="term" value="F:potassium ion binding"/>
    <property type="evidence" value="ECO:0007669"/>
    <property type="project" value="InterPro"/>
</dbReference>
<keyword evidence="11 15" id="KW-0460">Magnesium</keyword>
<comment type="pathway">
    <text evidence="3 15">Carbohydrate degradation; glycolysis; pyruvate from D-glyceraldehyde 3-phosphate: step 5/5.</text>
</comment>
<accession>A0A097IUA9</accession>
<dbReference type="NCBIfam" id="TIGR01064">
    <property type="entry name" value="pyruv_kin"/>
    <property type="match status" value="1"/>
</dbReference>
<dbReference type="NCBIfam" id="NF004978">
    <property type="entry name" value="PRK06354.1"/>
    <property type="match status" value="1"/>
</dbReference>
<dbReference type="GO" id="GO:0004743">
    <property type="term" value="F:pyruvate kinase activity"/>
    <property type="evidence" value="ECO:0007669"/>
    <property type="project" value="UniProtKB-EC"/>
</dbReference>
<dbReference type="InterPro" id="IPR001697">
    <property type="entry name" value="Pyr_Knase"/>
</dbReference>
<dbReference type="Gene3D" id="3.40.1380.20">
    <property type="entry name" value="Pyruvate kinase, C-terminal domain"/>
    <property type="match status" value="1"/>
</dbReference>
<reference evidence="18" key="1">
    <citation type="journal article" date="2014" name="PLoS ONE">
        <title>Phylogeny of c4-photosynthesis enzymes based on algal transcriptomic and genomic data supports an archaeal/proteobacterial origin and multiple duplication for most c4-related genes.</title>
        <authorList>
            <person name="Chi S."/>
            <person name="Wu S."/>
            <person name="Yu J."/>
            <person name="Wang X."/>
            <person name="Tang X."/>
            <person name="Liu T."/>
        </authorList>
    </citation>
    <scope>NUCLEOTIDE SEQUENCE</scope>
    <source>
        <strain evidence="18">UYFR-2037833</strain>
    </source>
</reference>
<evidence type="ECO:0000256" key="14">
    <source>
        <dbReference type="ARBA" id="ARBA00048152"/>
    </source>
</evidence>
<dbReference type="EC" id="2.7.1.40" evidence="5 15"/>
<keyword evidence="12 15" id="KW-0324">Glycolysis</keyword>
<dbReference type="InterPro" id="IPR015813">
    <property type="entry name" value="Pyrv/PenolPyrv_kinase-like_dom"/>
</dbReference>
<evidence type="ECO:0000313" key="18">
    <source>
        <dbReference type="EMBL" id="AIT70042.1"/>
    </source>
</evidence>
<evidence type="ECO:0000256" key="6">
    <source>
        <dbReference type="ARBA" id="ARBA00022679"/>
    </source>
</evidence>
<dbReference type="AlphaFoldDB" id="A0A097IUA9"/>
<dbReference type="GO" id="GO:0000287">
    <property type="term" value="F:magnesium ion binding"/>
    <property type="evidence" value="ECO:0007669"/>
    <property type="project" value="InterPro"/>
</dbReference>
<dbReference type="SUPFAM" id="SSF51621">
    <property type="entry name" value="Phosphoenolpyruvate/pyruvate domain"/>
    <property type="match status" value="1"/>
</dbReference>
<evidence type="ECO:0000256" key="11">
    <source>
        <dbReference type="ARBA" id="ARBA00022842"/>
    </source>
</evidence>
<evidence type="ECO:0000256" key="1">
    <source>
        <dbReference type="ARBA" id="ARBA00001946"/>
    </source>
</evidence>
<evidence type="ECO:0000256" key="12">
    <source>
        <dbReference type="ARBA" id="ARBA00023152"/>
    </source>
</evidence>
<keyword evidence="6 15" id="KW-0808">Transferase</keyword>
<dbReference type="InterPro" id="IPR018209">
    <property type="entry name" value="Pyrv_Knase_AS"/>
</dbReference>
<dbReference type="GO" id="GO:0006950">
    <property type="term" value="P:response to stress"/>
    <property type="evidence" value="ECO:0007669"/>
    <property type="project" value="UniProtKB-ARBA"/>
</dbReference>
<sequence>MTSLENNLTISYKKASAFRPLSGRIRSKVICTIGINNEIERLGALVESGMNIMRLNFSHGSHEHHGTAIANLRQFLARSGRMCAIMLDTKGPEIRTGKLQNGEEIDLVAGETITLTTDTTFVGNASRIAHSYSSMAESVQEGSEVLIDDGLISLIVTSVDKESGDVVCRINNNGQLGETKGVNLPGAAVDLPALTEKDKADLKFGCEQQVDMIAASFIRKAADVESIREHLKSHGGSSIKIISKIENQEGLHNFDEILKASDGIMVARGDLGVEIPIEMVSIAQKMMISKCNVAGKPVVTATQMLDSMIKNPRPTRAESTDVANAVFDGSDCVMLSGETAKGLYPTESVETMVRICREAESVLDYRSIFQELRTHHKAQGTISITETITSSAVKTAYDLDAAIILCLTETGNTARLVCKYRPPSSVVCVTSNEATARQLLLYRGAFPVVVGSMVGTESLIARVLARCTKAKLCKKGDLVVLVSGMREGVSGGTNILRVIQNE</sequence>
<comment type="catalytic activity">
    <reaction evidence="14 15">
        <text>pyruvate + ATP = phosphoenolpyruvate + ADP + H(+)</text>
        <dbReference type="Rhea" id="RHEA:18157"/>
        <dbReference type="ChEBI" id="CHEBI:15361"/>
        <dbReference type="ChEBI" id="CHEBI:15378"/>
        <dbReference type="ChEBI" id="CHEBI:30616"/>
        <dbReference type="ChEBI" id="CHEBI:58702"/>
        <dbReference type="ChEBI" id="CHEBI:456216"/>
        <dbReference type="EC" id="2.7.1.40"/>
    </reaction>
</comment>
<dbReference type="EMBL" id="KM113674">
    <property type="protein sequence ID" value="AIT70042.1"/>
    <property type="molecule type" value="mRNA"/>
</dbReference>
<dbReference type="PRINTS" id="PR01050">
    <property type="entry name" value="PYRUVTKNASE"/>
</dbReference>
<dbReference type="SUPFAM" id="SSF50800">
    <property type="entry name" value="PK beta-barrel domain-like"/>
    <property type="match status" value="1"/>
</dbReference>
<dbReference type="FunFam" id="2.40.33.10:FF:000001">
    <property type="entry name" value="Pyruvate kinase"/>
    <property type="match status" value="1"/>
</dbReference>
<dbReference type="SUPFAM" id="SSF52935">
    <property type="entry name" value="PK C-terminal domain-like"/>
    <property type="match status" value="1"/>
</dbReference>
<protein>
    <recommendedName>
        <fullName evidence="5 15">Pyruvate kinase</fullName>
        <ecNumber evidence="5 15">2.7.1.40</ecNumber>
    </recommendedName>
</protein>
<feature type="domain" description="Pyruvate kinase C-terminal" evidence="17">
    <location>
        <begin position="386"/>
        <end position="499"/>
    </location>
</feature>
<dbReference type="PANTHER" id="PTHR11817">
    <property type="entry name" value="PYRUVATE KINASE"/>
    <property type="match status" value="1"/>
</dbReference>
<name>A0A097IUA9_9FLOR</name>
<evidence type="ECO:0000259" key="16">
    <source>
        <dbReference type="Pfam" id="PF00224"/>
    </source>
</evidence>
<dbReference type="Gene3D" id="2.40.33.10">
    <property type="entry name" value="PK beta-barrel domain-like"/>
    <property type="match status" value="1"/>
</dbReference>
<keyword evidence="9 15" id="KW-0418">Kinase</keyword>
<dbReference type="InterPro" id="IPR015793">
    <property type="entry name" value="Pyrv_Knase_brl"/>
</dbReference>
<proteinExistence type="evidence at transcript level"/>
<dbReference type="Pfam" id="PF00224">
    <property type="entry name" value="PK"/>
    <property type="match status" value="1"/>
</dbReference>
<organism evidence="18">
    <name type="scientific">Symphyocladia latiuscula</name>
    <dbReference type="NCBI Taxonomy" id="396806"/>
    <lineage>
        <taxon>Eukaryota</taxon>
        <taxon>Rhodophyta</taxon>
        <taxon>Florideophyceae</taxon>
        <taxon>Rhodymeniophycidae</taxon>
        <taxon>Ceramiales</taxon>
        <taxon>Rhodomelaceae</taxon>
        <taxon>Pterosiphonieae</taxon>
        <taxon>Symphyocladia</taxon>
    </lineage>
</organism>
<gene>
    <name evidence="18" type="primary">pk</name>
</gene>
<evidence type="ECO:0000256" key="5">
    <source>
        <dbReference type="ARBA" id="ARBA00012142"/>
    </source>
</evidence>
<dbReference type="InterPro" id="IPR015795">
    <property type="entry name" value="Pyrv_Knase_C"/>
</dbReference>
<evidence type="ECO:0000256" key="7">
    <source>
        <dbReference type="ARBA" id="ARBA00022723"/>
    </source>
</evidence>
<dbReference type="InterPro" id="IPR040442">
    <property type="entry name" value="Pyrv_kinase-like_dom_sf"/>
</dbReference>
<dbReference type="GO" id="GO:0005524">
    <property type="term" value="F:ATP binding"/>
    <property type="evidence" value="ECO:0007669"/>
    <property type="project" value="UniProtKB-KW"/>
</dbReference>
<comment type="similarity">
    <text evidence="4 15">Belongs to the pyruvate kinase family.</text>
</comment>
<evidence type="ECO:0000256" key="8">
    <source>
        <dbReference type="ARBA" id="ARBA00022741"/>
    </source>
</evidence>
<dbReference type="InterPro" id="IPR011037">
    <property type="entry name" value="Pyrv_Knase-like_insert_dom_sf"/>
</dbReference>
<keyword evidence="10" id="KW-0067">ATP-binding</keyword>
<dbReference type="PROSITE" id="PS00110">
    <property type="entry name" value="PYRUVATE_KINASE"/>
    <property type="match status" value="1"/>
</dbReference>
<dbReference type="InterPro" id="IPR015806">
    <property type="entry name" value="Pyrv_Knase_insert_dom_sf"/>
</dbReference>
<dbReference type="GO" id="GO:0016301">
    <property type="term" value="F:kinase activity"/>
    <property type="evidence" value="ECO:0007669"/>
    <property type="project" value="UniProtKB-KW"/>
</dbReference>
<keyword evidence="8" id="KW-0547">Nucleotide-binding</keyword>